<accession>A0AAQ4PWY4</accession>
<dbReference type="FunFam" id="3.40.850.10:FF:000101">
    <property type="entry name" value="Slow myosin heavy chain 2"/>
    <property type="match status" value="1"/>
</dbReference>
<evidence type="ECO:0000313" key="14">
    <source>
        <dbReference type="Ensembl" id="ENSGACP00000043419.1"/>
    </source>
</evidence>
<dbReference type="GO" id="GO:0006897">
    <property type="term" value="P:endocytosis"/>
    <property type="evidence" value="ECO:0007669"/>
    <property type="project" value="TreeGrafter"/>
</dbReference>
<evidence type="ECO:0000256" key="6">
    <source>
        <dbReference type="ARBA" id="ARBA00022840"/>
    </source>
</evidence>
<dbReference type="FunFam" id="1.20.120.720:FF:000004">
    <property type="entry name" value="unconventional myosin-Ib isoform X1"/>
    <property type="match status" value="1"/>
</dbReference>
<feature type="binding site" evidence="11">
    <location>
        <begin position="105"/>
        <end position="112"/>
    </location>
    <ligand>
        <name>ATP</name>
        <dbReference type="ChEBI" id="CHEBI:30616"/>
    </ligand>
</feature>
<dbReference type="InterPro" id="IPR036072">
    <property type="entry name" value="MYSc_Myo1"/>
</dbReference>
<reference evidence="14" key="2">
    <citation type="submission" date="2025-08" db="UniProtKB">
        <authorList>
            <consortium name="Ensembl"/>
        </authorList>
    </citation>
    <scope>IDENTIFICATION</scope>
</reference>
<dbReference type="GO" id="GO:0016459">
    <property type="term" value="C:myosin complex"/>
    <property type="evidence" value="ECO:0007669"/>
    <property type="project" value="UniProtKB-KW"/>
</dbReference>
<name>A0AAQ4PWY4_GASAC</name>
<keyword evidence="8 11" id="KW-0518">Myosin</keyword>
<dbReference type="GO" id="GO:0051015">
    <property type="term" value="F:actin filament binding"/>
    <property type="evidence" value="ECO:0007669"/>
    <property type="project" value="TreeGrafter"/>
</dbReference>
<keyword evidence="5 11" id="KW-0547">Nucleotide-binding</keyword>
<dbReference type="GeneTree" id="ENSGT00940000155752"/>
<dbReference type="InterPro" id="IPR001609">
    <property type="entry name" value="Myosin_head_motor_dom-like"/>
</dbReference>
<dbReference type="Gene3D" id="1.20.58.530">
    <property type="match status" value="1"/>
</dbReference>
<dbReference type="PRINTS" id="PR00193">
    <property type="entry name" value="MYOSINHEAVY"/>
</dbReference>
<keyword evidence="3" id="KW-0597">Phosphoprotein</keyword>
<dbReference type="PANTHER" id="PTHR13140">
    <property type="entry name" value="MYOSIN"/>
    <property type="match status" value="1"/>
</dbReference>
<dbReference type="CDD" id="cd01378">
    <property type="entry name" value="MYSc_Myo1"/>
    <property type="match status" value="1"/>
</dbReference>
<dbReference type="PROSITE" id="PS50096">
    <property type="entry name" value="IQ"/>
    <property type="match status" value="2"/>
</dbReference>
<dbReference type="GO" id="GO:0005938">
    <property type="term" value="C:cell cortex"/>
    <property type="evidence" value="ECO:0007669"/>
    <property type="project" value="UniProtKB-SubCell"/>
</dbReference>
<evidence type="ECO:0000256" key="8">
    <source>
        <dbReference type="ARBA" id="ARBA00023123"/>
    </source>
</evidence>
<sequence>MEVKTSLLDNMIGVGDMVLLEPLSEDSFIENLRNRFDHNEIYTYIGSVVISMNPYRALPIYTPEKVEEYRNRNFYELSPHIYALADEAYRSLRDQDKDQCILITGESGAGKTEASKLVMSYVAAVCGKGQEVNKVKEQLLQSNPVLEAFGNAKTVRNDNSSRFGKYMDIEFDFKGDPLGGVISNYLLEKSRVVKQPRGERNFHVFYQLLSGASDDTLSKSWKVAAGSNDCSKYLNNAMQIVGFMEDEVQSVLQLVAAVLKLGNIEFKPESRSNGTDESRIKDKNGWFDGRQTSLILSSVLERAFSYRTVEAKQEKVSTTLNVAQAYYARDALAKNLYSRLFSWLVTRINESIKVSLKENRVVMGVLDIYGFEIFEDNSFEQFIINYCNEKLQQIFIELTLREEQEEYVREGIEWTNIEYFNNAIICDLIENHQNGILAMLDEECLRPGTVTDETFLDKLNTICAGHKHFESRQSKNSKFLTDHSLPHNCFRIQHYAGKVLYRAEGFVDKNNDLLYRDMSQAMYKAKHSLIKQLFPEGNPAKVNLKRPPTAGFQFKASVGTLMRNLQTKNPNYIRCIKPNDKKASHIFTDTLVCHQVRYLGLMENVRVRRAGYAFRQAYEPCLERYKMLSAEWTLHCIDKVFSSGLMHVLCTSSLQLFSLEERRRQCLQDLATLIQKIYRGHKCRSHFLLLKKSQIVVSAWYRRYAQEKKYQKIKSATTVVQSYTRGWQVRRDYRKFFRANAGKKIYDFTIQRIMQKYFLGLKSTSPPMSPVDKSWPARPYRFLDGVHAELRKIFHHWRVRPPQGYLIIKAVYKEKLEASEIFKDKKALYPSSVSQPFKGDYLEITKNPKYQKLNSSVDAKVLLADVVNKINRANGKGTARIFLLTKKGVVLADQKTGQVKASVPLPDLASVSVSTQNDGFFALKLKEGSASAIKGDFLLSSERLIEIITKLHLTGATAADSERLNIDISDE</sequence>
<dbReference type="CDD" id="cd23767">
    <property type="entry name" value="IQCD"/>
    <property type="match status" value="1"/>
</dbReference>
<evidence type="ECO:0000256" key="2">
    <source>
        <dbReference type="ARBA" id="ARBA00008314"/>
    </source>
</evidence>
<dbReference type="InterPro" id="IPR027417">
    <property type="entry name" value="P-loop_NTPase"/>
</dbReference>
<keyword evidence="7" id="KW-0112">Calmodulin-binding</keyword>
<evidence type="ECO:0000256" key="10">
    <source>
        <dbReference type="ARBA" id="ARBA00023203"/>
    </source>
</evidence>
<keyword evidence="15" id="KW-1185">Reference proteome</keyword>
<evidence type="ECO:0000256" key="7">
    <source>
        <dbReference type="ARBA" id="ARBA00022860"/>
    </source>
</evidence>
<dbReference type="SMART" id="SM00242">
    <property type="entry name" value="MYSc"/>
    <property type="match status" value="1"/>
</dbReference>
<dbReference type="Gene3D" id="3.40.850.10">
    <property type="entry name" value="Kinesin motor domain"/>
    <property type="match status" value="1"/>
</dbReference>
<organism evidence="14 15">
    <name type="scientific">Gasterosteus aculeatus aculeatus</name>
    <name type="common">three-spined stickleback</name>
    <dbReference type="NCBI Taxonomy" id="481459"/>
    <lineage>
        <taxon>Eukaryota</taxon>
        <taxon>Metazoa</taxon>
        <taxon>Chordata</taxon>
        <taxon>Craniata</taxon>
        <taxon>Vertebrata</taxon>
        <taxon>Euteleostomi</taxon>
        <taxon>Actinopterygii</taxon>
        <taxon>Neopterygii</taxon>
        <taxon>Teleostei</taxon>
        <taxon>Neoteleostei</taxon>
        <taxon>Acanthomorphata</taxon>
        <taxon>Eupercaria</taxon>
        <taxon>Perciformes</taxon>
        <taxon>Cottioidei</taxon>
        <taxon>Gasterosteales</taxon>
        <taxon>Gasterosteidae</taxon>
        <taxon>Gasterosteus</taxon>
    </lineage>
</organism>
<protein>
    <recommendedName>
        <fullName evidence="16">Myosin IB</fullName>
    </recommendedName>
</protein>
<dbReference type="Ensembl" id="ENSGACT00000067886.1">
    <property type="protein sequence ID" value="ENSGACP00000043419.1"/>
    <property type="gene ID" value="ENSGACG00000007578.2"/>
</dbReference>
<comment type="similarity">
    <text evidence="2 11">Belongs to the TRAFAC class myosin-kinesin ATPase superfamily. Myosin family.</text>
</comment>
<dbReference type="GO" id="GO:0007015">
    <property type="term" value="P:actin filament organization"/>
    <property type="evidence" value="ECO:0007669"/>
    <property type="project" value="TreeGrafter"/>
</dbReference>
<dbReference type="Gene3D" id="1.20.5.190">
    <property type="match status" value="1"/>
</dbReference>
<dbReference type="FunFam" id="1.20.58.530:FF:000004">
    <property type="entry name" value="Unconventional myosin ID"/>
    <property type="match status" value="1"/>
</dbReference>
<comment type="subcellular location">
    <subcellularLocation>
        <location evidence="1">Cytoplasm</location>
        <location evidence="1">Cell cortex</location>
    </subcellularLocation>
</comment>
<dbReference type="PROSITE" id="PS51456">
    <property type="entry name" value="MYOSIN_MOTOR"/>
    <property type="match status" value="1"/>
</dbReference>
<dbReference type="InterPro" id="IPR000048">
    <property type="entry name" value="IQ_motif_EF-hand-BS"/>
</dbReference>
<dbReference type="GO" id="GO:0005886">
    <property type="term" value="C:plasma membrane"/>
    <property type="evidence" value="ECO:0007669"/>
    <property type="project" value="TreeGrafter"/>
</dbReference>
<evidence type="ECO:0000256" key="5">
    <source>
        <dbReference type="ARBA" id="ARBA00022741"/>
    </source>
</evidence>
<dbReference type="Pfam" id="PF00612">
    <property type="entry name" value="IQ"/>
    <property type="match status" value="2"/>
</dbReference>
<feature type="domain" description="TH1" evidence="13">
    <location>
        <begin position="826"/>
        <end position="971"/>
    </location>
</feature>
<dbReference type="GO" id="GO:0005902">
    <property type="term" value="C:microvillus"/>
    <property type="evidence" value="ECO:0007669"/>
    <property type="project" value="TreeGrafter"/>
</dbReference>
<feature type="region of interest" description="Actin-binding" evidence="11">
    <location>
        <begin position="558"/>
        <end position="580"/>
    </location>
</feature>
<dbReference type="AlphaFoldDB" id="A0AAQ4PWY4"/>
<dbReference type="GO" id="GO:0005516">
    <property type="term" value="F:calmodulin binding"/>
    <property type="evidence" value="ECO:0007669"/>
    <property type="project" value="UniProtKB-KW"/>
</dbReference>
<keyword evidence="4" id="KW-0677">Repeat</keyword>
<dbReference type="PROSITE" id="PS51757">
    <property type="entry name" value="TH1"/>
    <property type="match status" value="1"/>
</dbReference>
<dbReference type="InterPro" id="IPR036961">
    <property type="entry name" value="Kinesin_motor_dom_sf"/>
</dbReference>
<evidence type="ECO:0000259" key="12">
    <source>
        <dbReference type="PROSITE" id="PS51456"/>
    </source>
</evidence>
<dbReference type="PANTHER" id="PTHR13140:SF802">
    <property type="entry name" value="UNCONVENTIONAL MYOSIN-IB ISOFORM X1"/>
    <property type="match status" value="1"/>
</dbReference>
<keyword evidence="9 11" id="KW-0505">Motor protein</keyword>
<evidence type="ECO:0000256" key="3">
    <source>
        <dbReference type="ARBA" id="ARBA00022553"/>
    </source>
</evidence>
<evidence type="ECO:0000259" key="13">
    <source>
        <dbReference type="PROSITE" id="PS51757"/>
    </source>
</evidence>
<keyword evidence="6 11" id="KW-0067">ATP-binding</keyword>
<dbReference type="InterPro" id="IPR010926">
    <property type="entry name" value="Myosin_TH1"/>
</dbReference>
<dbReference type="Gene3D" id="1.20.120.720">
    <property type="entry name" value="Myosin VI head, motor domain, U50 subdomain"/>
    <property type="match status" value="1"/>
</dbReference>
<dbReference type="GO" id="GO:0005903">
    <property type="term" value="C:brush border"/>
    <property type="evidence" value="ECO:0007669"/>
    <property type="project" value="TreeGrafter"/>
</dbReference>
<reference evidence="14 15" key="1">
    <citation type="journal article" date="2021" name="G3 (Bethesda)">
        <title>Improved contiguity of the threespine stickleback genome using long-read sequencing.</title>
        <authorList>
            <person name="Nath S."/>
            <person name="Shaw D.E."/>
            <person name="White M.A."/>
        </authorList>
    </citation>
    <scope>NUCLEOTIDE SEQUENCE [LARGE SCALE GENOMIC DNA]</scope>
    <source>
        <strain evidence="14 15">Lake Benthic</strain>
    </source>
</reference>
<dbReference type="SUPFAM" id="SSF52540">
    <property type="entry name" value="P-loop containing nucleoside triphosphate hydrolases"/>
    <property type="match status" value="1"/>
</dbReference>
<dbReference type="SMART" id="SM00015">
    <property type="entry name" value="IQ"/>
    <property type="match status" value="3"/>
</dbReference>
<keyword evidence="10 11" id="KW-0009">Actin-binding</keyword>
<dbReference type="Proteomes" id="UP000007635">
    <property type="component" value="Chromosome XVI"/>
</dbReference>
<dbReference type="GO" id="GO:0030048">
    <property type="term" value="P:actin filament-based movement"/>
    <property type="evidence" value="ECO:0007669"/>
    <property type="project" value="TreeGrafter"/>
</dbReference>
<evidence type="ECO:0000256" key="9">
    <source>
        <dbReference type="ARBA" id="ARBA00023175"/>
    </source>
</evidence>
<feature type="domain" description="Myosin motor" evidence="12">
    <location>
        <begin position="12"/>
        <end position="633"/>
    </location>
</feature>
<evidence type="ECO:0000256" key="4">
    <source>
        <dbReference type="ARBA" id="ARBA00022737"/>
    </source>
</evidence>
<reference evidence="14" key="3">
    <citation type="submission" date="2025-09" db="UniProtKB">
        <authorList>
            <consortium name="Ensembl"/>
        </authorList>
    </citation>
    <scope>IDENTIFICATION</scope>
</reference>
<evidence type="ECO:0000313" key="15">
    <source>
        <dbReference type="Proteomes" id="UP000007635"/>
    </source>
</evidence>
<evidence type="ECO:0008006" key="16">
    <source>
        <dbReference type="Google" id="ProtNLM"/>
    </source>
</evidence>
<evidence type="ECO:0000256" key="11">
    <source>
        <dbReference type="PROSITE-ProRule" id="PRU00782"/>
    </source>
</evidence>
<evidence type="ECO:0000256" key="1">
    <source>
        <dbReference type="ARBA" id="ARBA00004544"/>
    </source>
</evidence>
<proteinExistence type="inferred from homology"/>
<dbReference type="FunFam" id="1.20.5.190:FF:000007">
    <property type="entry name" value="Myosin-ib isoform 2"/>
    <property type="match status" value="1"/>
</dbReference>
<dbReference type="Gene3D" id="1.10.10.820">
    <property type="match status" value="1"/>
</dbReference>
<dbReference type="GO" id="GO:0000146">
    <property type="term" value="F:microfilament motor activity"/>
    <property type="evidence" value="ECO:0007669"/>
    <property type="project" value="TreeGrafter"/>
</dbReference>
<dbReference type="GO" id="GO:0005524">
    <property type="term" value="F:ATP binding"/>
    <property type="evidence" value="ECO:0007669"/>
    <property type="project" value="UniProtKB-UniRule"/>
</dbReference>
<dbReference type="Pfam" id="PF06017">
    <property type="entry name" value="Myosin_TH1"/>
    <property type="match status" value="1"/>
</dbReference>
<dbReference type="Pfam" id="PF00063">
    <property type="entry name" value="Myosin_head"/>
    <property type="match status" value="1"/>
</dbReference>